<evidence type="ECO:0000256" key="3">
    <source>
        <dbReference type="ARBA" id="ARBA00022553"/>
    </source>
</evidence>
<dbReference type="InterPro" id="IPR003661">
    <property type="entry name" value="HisK_dim/P_dom"/>
</dbReference>
<comment type="catalytic activity">
    <reaction evidence="1">
        <text>ATP + protein L-histidine = ADP + protein N-phospho-L-histidine.</text>
        <dbReference type="EC" id="2.7.13.3"/>
    </reaction>
</comment>
<dbReference type="InterPro" id="IPR004358">
    <property type="entry name" value="Sig_transdc_His_kin-like_C"/>
</dbReference>
<reference evidence="9" key="1">
    <citation type="submission" date="2019-11" db="EMBL/GenBank/DDBJ databases">
        <title>Description of Pedobacter sp. LMG 31464T.</title>
        <authorList>
            <person name="Carlier A."/>
            <person name="Qi S."/>
            <person name="Vandamme P."/>
        </authorList>
    </citation>
    <scope>NUCLEOTIDE SEQUENCE</scope>
    <source>
        <strain evidence="9">LMG 31464</strain>
    </source>
</reference>
<dbReference type="InterPro" id="IPR036097">
    <property type="entry name" value="HisK_dim/P_sf"/>
</dbReference>
<evidence type="ECO:0000256" key="4">
    <source>
        <dbReference type="ARBA" id="ARBA00022679"/>
    </source>
</evidence>
<keyword evidence="7" id="KW-0812">Transmembrane</keyword>
<dbReference type="SUPFAM" id="SSF55874">
    <property type="entry name" value="ATPase domain of HSP90 chaperone/DNA topoisomerase II/histidine kinase"/>
    <property type="match status" value="1"/>
</dbReference>
<keyword evidence="7" id="KW-1133">Transmembrane helix</keyword>
<evidence type="ECO:0000256" key="1">
    <source>
        <dbReference type="ARBA" id="ARBA00000085"/>
    </source>
</evidence>
<comment type="caution">
    <text evidence="9">The sequence shown here is derived from an EMBL/GenBank/DDBJ whole genome shotgun (WGS) entry which is preliminary data.</text>
</comment>
<sequence length="438" mass="50208">MKLSTKLVLFITGSKLAVALLFVLSLPFLVQQIASQFTNYTLREQKKKVISDVAKNGVDYYLQGEKNFGSYTMLKEEYIAIEQVQPNEHIDTIKNSQRVFVDKDTLNYRILSYTFKNGNQNYLLEIGKATSSINQYNKPLQRFALYILVALIALTLIIDLVFTRMLIKPLAKIIRTKLLHRKFPFRTPLEKVKTSTTDFSYLDESLVLLLDKINEAFAKEKEFTANVSHELMTPISILQSKMENLLADEPLSEEVSLRIIEMMKTLDRLKKISGSLLLISRIENEQYVKNDIVKPLNLFNDIIEEIGHRLQTQNISLTLNISPDAILKNVNYDLLFQLFYNLINNAIKFNIPNGRISITDKQHENNTYELKISDTGIGIAEDQLPFIFKRFRRTNSTEAVGHGLGLAIVKTIAIYHQVEIEVESKIGEGTTFKVLFVK</sequence>
<dbReference type="Gene3D" id="1.10.287.130">
    <property type="match status" value="1"/>
</dbReference>
<feature type="transmembrane region" description="Helical" evidence="7">
    <location>
        <begin position="143"/>
        <end position="167"/>
    </location>
</feature>
<dbReference type="EC" id="2.7.13.3" evidence="2"/>
<dbReference type="GO" id="GO:0004721">
    <property type="term" value="F:phosphoprotein phosphatase activity"/>
    <property type="evidence" value="ECO:0007669"/>
    <property type="project" value="TreeGrafter"/>
</dbReference>
<protein>
    <recommendedName>
        <fullName evidence="2">histidine kinase</fullName>
        <ecNumber evidence="2">2.7.13.3</ecNumber>
    </recommendedName>
</protein>
<dbReference type="GO" id="GO:0005886">
    <property type="term" value="C:plasma membrane"/>
    <property type="evidence" value="ECO:0007669"/>
    <property type="project" value="TreeGrafter"/>
</dbReference>
<dbReference type="EMBL" id="WNXD01000001">
    <property type="protein sequence ID" value="MBB2144873.1"/>
    <property type="molecule type" value="Genomic_DNA"/>
</dbReference>
<dbReference type="InterPro" id="IPR003594">
    <property type="entry name" value="HATPase_dom"/>
</dbReference>
<keyword evidence="6" id="KW-0902">Two-component regulatory system</keyword>
<evidence type="ECO:0000256" key="5">
    <source>
        <dbReference type="ARBA" id="ARBA00022777"/>
    </source>
</evidence>
<dbReference type="InterPro" id="IPR036890">
    <property type="entry name" value="HATPase_C_sf"/>
</dbReference>
<keyword evidence="7" id="KW-0472">Membrane</keyword>
<organism evidence="9 10">
    <name type="scientific">Pedobacter planticolens</name>
    <dbReference type="NCBI Taxonomy" id="2679964"/>
    <lineage>
        <taxon>Bacteria</taxon>
        <taxon>Pseudomonadati</taxon>
        <taxon>Bacteroidota</taxon>
        <taxon>Sphingobacteriia</taxon>
        <taxon>Sphingobacteriales</taxon>
        <taxon>Sphingobacteriaceae</taxon>
        <taxon>Pedobacter</taxon>
    </lineage>
</organism>
<evidence type="ECO:0000259" key="8">
    <source>
        <dbReference type="PROSITE" id="PS50109"/>
    </source>
</evidence>
<dbReference type="PANTHER" id="PTHR45453:SF1">
    <property type="entry name" value="PHOSPHATE REGULON SENSOR PROTEIN PHOR"/>
    <property type="match status" value="1"/>
</dbReference>
<dbReference type="CDD" id="cd00075">
    <property type="entry name" value="HATPase"/>
    <property type="match status" value="1"/>
</dbReference>
<dbReference type="Pfam" id="PF00512">
    <property type="entry name" value="HisKA"/>
    <property type="match status" value="1"/>
</dbReference>
<name>A0A923DYN2_9SPHI</name>
<keyword evidence="5 9" id="KW-0418">Kinase</keyword>
<keyword evidence="4" id="KW-0808">Transferase</keyword>
<gene>
    <name evidence="9" type="ORF">GM921_05230</name>
</gene>
<keyword evidence="10" id="KW-1185">Reference proteome</keyword>
<dbReference type="PRINTS" id="PR00344">
    <property type="entry name" value="BCTRLSENSOR"/>
</dbReference>
<proteinExistence type="predicted"/>
<evidence type="ECO:0000256" key="7">
    <source>
        <dbReference type="SAM" id="Phobius"/>
    </source>
</evidence>
<evidence type="ECO:0000313" key="10">
    <source>
        <dbReference type="Proteomes" id="UP000601055"/>
    </source>
</evidence>
<evidence type="ECO:0000256" key="2">
    <source>
        <dbReference type="ARBA" id="ARBA00012438"/>
    </source>
</evidence>
<dbReference type="SUPFAM" id="SSF47384">
    <property type="entry name" value="Homodimeric domain of signal transducing histidine kinase"/>
    <property type="match status" value="1"/>
</dbReference>
<dbReference type="Proteomes" id="UP000601055">
    <property type="component" value="Unassembled WGS sequence"/>
</dbReference>
<dbReference type="GO" id="GO:0016036">
    <property type="term" value="P:cellular response to phosphate starvation"/>
    <property type="evidence" value="ECO:0007669"/>
    <property type="project" value="TreeGrafter"/>
</dbReference>
<dbReference type="PROSITE" id="PS50109">
    <property type="entry name" value="HIS_KIN"/>
    <property type="match status" value="1"/>
</dbReference>
<feature type="domain" description="Histidine kinase" evidence="8">
    <location>
        <begin position="226"/>
        <end position="438"/>
    </location>
</feature>
<dbReference type="AlphaFoldDB" id="A0A923DYN2"/>
<dbReference type="InterPro" id="IPR005467">
    <property type="entry name" value="His_kinase_dom"/>
</dbReference>
<dbReference type="SMART" id="SM00388">
    <property type="entry name" value="HisKA"/>
    <property type="match status" value="1"/>
</dbReference>
<dbReference type="InterPro" id="IPR050351">
    <property type="entry name" value="BphY/WalK/GraS-like"/>
</dbReference>
<dbReference type="Pfam" id="PF02518">
    <property type="entry name" value="HATPase_c"/>
    <property type="match status" value="1"/>
</dbReference>
<feature type="transmembrane region" description="Helical" evidence="7">
    <location>
        <begin position="7"/>
        <end position="30"/>
    </location>
</feature>
<evidence type="ECO:0000256" key="6">
    <source>
        <dbReference type="ARBA" id="ARBA00023012"/>
    </source>
</evidence>
<dbReference type="RefSeq" id="WP_182921544.1">
    <property type="nucleotide sequence ID" value="NZ_WNXD01000001.1"/>
</dbReference>
<dbReference type="Gene3D" id="3.30.565.10">
    <property type="entry name" value="Histidine kinase-like ATPase, C-terminal domain"/>
    <property type="match status" value="1"/>
</dbReference>
<accession>A0A923DYN2</accession>
<keyword evidence="3" id="KW-0597">Phosphoprotein</keyword>
<dbReference type="GO" id="GO:0000155">
    <property type="term" value="F:phosphorelay sensor kinase activity"/>
    <property type="evidence" value="ECO:0007669"/>
    <property type="project" value="InterPro"/>
</dbReference>
<dbReference type="CDD" id="cd00082">
    <property type="entry name" value="HisKA"/>
    <property type="match status" value="1"/>
</dbReference>
<evidence type="ECO:0000313" key="9">
    <source>
        <dbReference type="EMBL" id="MBB2144873.1"/>
    </source>
</evidence>
<dbReference type="SMART" id="SM00387">
    <property type="entry name" value="HATPase_c"/>
    <property type="match status" value="1"/>
</dbReference>
<dbReference type="PANTHER" id="PTHR45453">
    <property type="entry name" value="PHOSPHATE REGULON SENSOR PROTEIN PHOR"/>
    <property type="match status" value="1"/>
</dbReference>